<accession>A0AAU9PRT5</accession>
<protein>
    <submittedName>
        <fullName evidence="1">Uncharacterized protein</fullName>
    </submittedName>
</protein>
<proteinExistence type="predicted"/>
<dbReference type="AlphaFoldDB" id="A0AAU9PRT5"/>
<keyword evidence="2" id="KW-1185">Reference proteome</keyword>
<dbReference type="Proteomes" id="UP001157418">
    <property type="component" value="Unassembled WGS sequence"/>
</dbReference>
<name>A0AAU9PRT5_9ASTR</name>
<gene>
    <name evidence="1" type="ORF">LVIROSA_LOCUS37504</name>
</gene>
<sequence length="104" mass="12173">MLNPDFPRYRQISLGYRPPSPISGMFLPFLQKPKRLSFSENHSFVPLLCILSHSHCKRKHSRTFVSRPFPFEDSIPSSFASLKLELWEHWALNPFSDLSDLKIQ</sequence>
<comment type="caution">
    <text evidence="1">The sequence shown here is derived from an EMBL/GenBank/DDBJ whole genome shotgun (WGS) entry which is preliminary data.</text>
</comment>
<organism evidence="1 2">
    <name type="scientific">Lactuca virosa</name>
    <dbReference type="NCBI Taxonomy" id="75947"/>
    <lineage>
        <taxon>Eukaryota</taxon>
        <taxon>Viridiplantae</taxon>
        <taxon>Streptophyta</taxon>
        <taxon>Embryophyta</taxon>
        <taxon>Tracheophyta</taxon>
        <taxon>Spermatophyta</taxon>
        <taxon>Magnoliopsida</taxon>
        <taxon>eudicotyledons</taxon>
        <taxon>Gunneridae</taxon>
        <taxon>Pentapetalae</taxon>
        <taxon>asterids</taxon>
        <taxon>campanulids</taxon>
        <taxon>Asterales</taxon>
        <taxon>Asteraceae</taxon>
        <taxon>Cichorioideae</taxon>
        <taxon>Cichorieae</taxon>
        <taxon>Lactucinae</taxon>
        <taxon>Lactuca</taxon>
    </lineage>
</organism>
<reference evidence="1 2" key="1">
    <citation type="submission" date="2022-01" db="EMBL/GenBank/DDBJ databases">
        <authorList>
            <person name="Xiong W."/>
            <person name="Schranz E."/>
        </authorList>
    </citation>
    <scope>NUCLEOTIDE SEQUENCE [LARGE SCALE GENOMIC DNA]</scope>
</reference>
<evidence type="ECO:0000313" key="2">
    <source>
        <dbReference type="Proteomes" id="UP001157418"/>
    </source>
</evidence>
<dbReference type="EMBL" id="CAKMRJ010005745">
    <property type="protein sequence ID" value="CAH1452190.1"/>
    <property type="molecule type" value="Genomic_DNA"/>
</dbReference>
<evidence type="ECO:0000313" key="1">
    <source>
        <dbReference type="EMBL" id="CAH1452190.1"/>
    </source>
</evidence>